<keyword evidence="1" id="KW-1133">Transmembrane helix</keyword>
<proteinExistence type="predicted"/>
<feature type="transmembrane region" description="Helical" evidence="1">
    <location>
        <begin position="108"/>
        <end position="127"/>
    </location>
</feature>
<name>K0ZBB7_9ACTN</name>
<dbReference type="EMBL" id="ADMD01000001">
    <property type="protein sequence ID" value="EJZ84730.1"/>
    <property type="molecule type" value="Genomic_DNA"/>
</dbReference>
<sequence length="137" mass="14888">MLVRNLIIGAVVGIAIGGCMAFMLLSPSIDGSYISYLVEQGYTQDEAAMAASASSVLLFVVSFLWALFLPLSYHALKCARDRLLDGWIVSCLIVIVVQVILFGIALSLGYIIGPVYLVYCLVRMAILKKRAKKAALR</sequence>
<dbReference type="PROSITE" id="PS51257">
    <property type="entry name" value="PROKAR_LIPOPROTEIN"/>
    <property type="match status" value="1"/>
</dbReference>
<evidence type="ECO:0000313" key="2">
    <source>
        <dbReference type="EMBL" id="EJZ84730.1"/>
    </source>
</evidence>
<dbReference type="PATRIC" id="fig|742818.3.peg.373"/>
<keyword evidence="1" id="KW-0472">Membrane</keyword>
<comment type="caution">
    <text evidence="2">The sequence shown here is derived from an EMBL/GenBank/DDBJ whole genome shotgun (WGS) entry which is preliminary data.</text>
</comment>
<dbReference type="HOGENOM" id="CLU_1863837_0_0_11"/>
<keyword evidence="1" id="KW-0812">Transmembrane</keyword>
<feature type="transmembrane region" description="Helical" evidence="1">
    <location>
        <begin position="7"/>
        <end position="29"/>
    </location>
</feature>
<dbReference type="InParanoid" id="K0ZBB7"/>
<feature type="transmembrane region" description="Helical" evidence="1">
    <location>
        <begin position="83"/>
        <end position="102"/>
    </location>
</feature>
<evidence type="ECO:0000256" key="1">
    <source>
        <dbReference type="SAM" id="Phobius"/>
    </source>
</evidence>
<organism evidence="2 3">
    <name type="scientific">Slackia piriformis YIT 12062</name>
    <dbReference type="NCBI Taxonomy" id="742818"/>
    <lineage>
        <taxon>Bacteria</taxon>
        <taxon>Bacillati</taxon>
        <taxon>Actinomycetota</taxon>
        <taxon>Coriobacteriia</taxon>
        <taxon>Eggerthellales</taxon>
        <taxon>Eggerthellaceae</taxon>
        <taxon>Slackia</taxon>
    </lineage>
</organism>
<dbReference type="Proteomes" id="UP000006069">
    <property type="component" value="Unassembled WGS sequence"/>
</dbReference>
<feature type="transmembrane region" description="Helical" evidence="1">
    <location>
        <begin position="49"/>
        <end position="71"/>
    </location>
</feature>
<gene>
    <name evidence="2" type="ORF">HMPREF9451_00334</name>
</gene>
<protein>
    <submittedName>
        <fullName evidence="2">Uncharacterized protein</fullName>
    </submittedName>
</protein>
<keyword evidence="3" id="KW-1185">Reference proteome</keyword>
<reference evidence="2 3" key="1">
    <citation type="submission" date="2012-08" db="EMBL/GenBank/DDBJ databases">
        <title>The Genome Sequence of Slackia piriformis YIT 12062.</title>
        <authorList>
            <consortium name="The Broad Institute Genome Sequencing Platform"/>
            <person name="Earl A."/>
            <person name="Ward D."/>
            <person name="Feldgarden M."/>
            <person name="Gevers D."/>
            <person name="Morotomi M."/>
            <person name="Walker B."/>
            <person name="Young S.K."/>
            <person name="Zeng Q."/>
            <person name="Gargeya S."/>
            <person name="Fitzgerald M."/>
            <person name="Haas B."/>
            <person name="Abouelleil A."/>
            <person name="Alvarado L."/>
            <person name="Arachchi H.M."/>
            <person name="Berlin A.M."/>
            <person name="Chapman S.B."/>
            <person name="Goldberg J."/>
            <person name="Griggs A."/>
            <person name="Gujja S."/>
            <person name="Hansen M."/>
            <person name="Howarth C."/>
            <person name="Imamovic A."/>
            <person name="Larimer J."/>
            <person name="McCowen C."/>
            <person name="Montmayeur A."/>
            <person name="Murphy C."/>
            <person name="Neiman D."/>
            <person name="Pearson M."/>
            <person name="Priest M."/>
            <person name="Roberts A."/>
            <person name="Saif S."/>
            <person name="Shea T."/>
            <person name="Sisk P."/>
            <person name="Sykes S."/>
            <person name="Wortman J."/>
            <person name="Nusbaum C."/>
            <person name="Birren B."/>
        </authorList>
    </citation>
    <scope>NUCLEOTIDE SEQUENCE [LARGE SCALE GENOMIC DNA]</scope>
    <source>
        <strain evidence="2 3">YIT 12062</strain>
    </source>
</reference>
<accession>K0ZBB7</accession>
<dbReference type="AlphaFoldDB" id="K0ZBB7"/>
<evidence type="ECO:0000313" key="3">
    <source>
        <dbReference type="Proteomes" id="UP000006069"/>
    </source>
</evidence>